<protein>
    <recommendedName>
        <fullName evidence="9">C2H2-type domain-containing protein</fullName>
    </recommendedName>
</protein>
<dbReference type="AlphaFoldDB" id="A0A8X6M8R6"/>
<feature type="region of interest" description="Disordered" evidence="8">
    <location>
        <begin position="485"/>
        <end position="516"/>
    </location>
</feature>
<dbReference type="GO" id="GO:0008270">
    <property type="term" value="F:zinc ion binding"/>
    <property type="evidence" value="ECO:0007669"/>
    <property type="project" value="UniProtKB-KW"/>
</dbReference>
<feature type="compositionally biased region" description="Low complexity" evidence="8">
    <location>
        <begin position="109"/>
        <end position="121"/>
    </location>
</feature>
<evidence type="ECO:0000256" key="8">
    <source>
        <dbReference type="SAM" id="MobiDB-lite"/>
    </source>
</evidence>
<dbReference type="PROSITE" id="PS00028">
    <property type="entry name" value="ZINC_FINGER_C2H2_1"/>
    <property type="match status" value="3"/>
</dbReference>
<dbReference type="GO" id="GO:0005634">
    <property type="term" value="C:nucleus"/>
    <property type="evidence" value="ECO:0007669"/>
    <property type="project" value="UniProtKB-SubCell"/>
</dbReference>
<organism evidence="10 11">
    <name type="scientific">Nephila pilipes</name>
    <name type="common">Giant wood spider</name>
    <name type="synonym">Nephila maculata</name>
    <dbReference type="NCBI Taxonomy" id="299642"/>
    <lineage>
        <taxon>Eukaryota</taxon>
        <taxon>Metazoa</taxon>
        <taxon>Ecdysozoa</taxon>
        <taxon>Arthropoda</taxon>
        <taxon>Chelicerata</taxon>
        <taxon>Arachnida</taxon>
        <taxon>Araneae</taxon>
        <taxon>Araneomorphae</taxon>
        <taxon>Entelegynae</taxon>
        <taxon>Araneoidea</taxon>
        <taxon>Nephilidae</taxon>
        <taxon>Nephila</taxon>
    </lineage>
</organism>
<dbReference type="EMBL" id="BMAW01087679">
    <property type="protein sequence ID" value="GFS30935.1"/>
    <property type="molecule type" value="Genomic_DNA"/>
</dbReference>
<evidence type="ECO:0000256" key="2">
    <source>
        <dbReference type="ARBA" id="ARBA00022723"/>
    </source>
</evidence>
<feature type="region of interest" description="Disordered" evidence="8">
    <location>
        <begin position="302"/>
        <end position="324"/>
    </location>
</feature>
<keyword evidence="2" id="KW-0479">Metal-binding</keyword>
<sequence length="648" mass="71140">TPVALRTRRCATQISYVKAAQLKRCIICNSSFGTVGKLRSHILSHRSNTKRRKALEAIDSYNQSPKSILPSPTTSGRTSSSPTKLINKFQSVFPEIFTKELFQCSSQFKPTSKNTSSSTSPAIVPLKSTPKSPVALHNSPPKSPVVPTNLLTSNSDQTSFYNDHPPTSAEITCTVDALLDSVVKKLSLPPPTLNTSYSTLLDDLHLTSSSSSSNHSPARSHAPSDYHPASLSSSSSPTKDDSPQVYQVINENPPMASHHNPVSPLPIISNIKNLQEVEVEEPSILDLLLPHSQDLIEINHLQSEATISPPKKKSSPRSSSSNSINHPDFTSFIQAASIGLCKICLAYVPTQNLLQHLYRHKKSPLRDSCLAGFRKAFPPSLLPSAPQVPSNDNIKPGTSHSKSSTVTLSYANAVRNSFCKICNEPFSPDKYKKHILSHNNSSSKTKLLQALQDPAFPPTSHQSNTSAISPIEQTFREKFPELRVFQNPSSSSPSPEAIELAQKLDSPPTGPPPKKAFSRKLYSEIAKKNLHNCPLCNKKFYSDSGLKSHLHKEHKTNNSSPANTPKKPIAPEPPLPCCISSTVNVSSSPKVFQNISIKKGVLRCKYCEKPFDTLPSLSTHLKKIHFESPPKVQFRLFPSPKILREQDY</sequence>
<evidence type="ECO:0000256" key="7">
    <source>
        <dbReference type="PROSITE-ProRule" id="PRU00042"/>
    </source>
</evidence>
<evidence type="ECO:0000256" key="1">
    <source>
        <dbReference type="ARBA" id="ARBA00004123"/>
    </source>
</evidence>
<feature type="compositionally biased region" description="Polar residues" evidence="8">
    <location>
        <begin position="387"/>
        <end position="403"/>
    </location>
</feature>
<dbReference type="PROSITE" id="PS50157">
    <property type="entry name" value="ZINC_FINGER_C2H2_2"/>
    <property type="match status" value="2"/>
</dbReference>
<evidence type="ECO:0000256" key="4">
    <source>
        <dbReference type="ARBA" id="ARBA00022771"/>
    </source>
</evidence>
<feature type="region of interest" description="Disordered" evidence="8">
    <location>
        <begin position="207"/>
        <end position="245"/>
    </location>
</feature>
<comment type="subcellular location">
    <subcellularLocation>
        <location evidence="1">Nucleus</location>
    </subcellularLocation>
</comment>
<feature type="region of interest" description="Disordered" evidence="8">
    <location>
        <begin position="381"/>
        <end position="403"/>
    </location>
</feature>
<evidence type="ECO:0000313" key="11">
    <source>
        <dbReference type="Proteomes" id="UP000887013"/>
    </source>
</evidence>
<dbReference type="PANTHER" id="PTHR24406">
    <property type="entry name" value="TRANSCRIPTIONAL REPRESSOR CTCFL-RELATED"/>
    <property type="match status" value="1"/>
</dbReference>
<accession>A0A8X6M8R6</accession>
<keyword evidence="6" id="KW-0539">Nucleus</keyword>
<evidence type="ECO:0000256" key="3">
    <source>
        <dbReference type="ARBA" id="ARBA00022737"/>
    </source>
</evidence>
<evidence type="ECO:0000256" key="6">
    <source>
        <dbReference type="ARBA" id="ARBA00023242"/>
    </source>
</evidence>
<gene>
    <name evidence="10" type="ORF">NPIL_39391</name>
</gene>
<feature type="region of interest" description="Disordered" evidence="8">
    <location>
        <begin position="547"/>
        <end position="568"/>
    </location>
</feature>
<dbReference type="Gene3D" id="3.30.160.60">
    <property type="entry name" value="Classic Zinc Finger"/>
    <property type="match status" value="1"/>
</dbReference>
<dbReference type="SMART" id="SM00355">
    <property type="entry name" value="ZnF_C2H2"/>
    <property type="match status" value="5"/>
</dbReference>
<feature type="region of interest" description="Disordered" evidence="8">
    <location>
        <begin position="59"/>
        <end position="82"/>
    </location>
</feature>
<feature type="compositionally biased region" description="Low complexity" evidence="8">
    <location>
        <begin position="70"/>
        <end position="82"/>
    </location>
</feature>
<feature type="non-terminal residue" evidence="10">
    <location>
        <position position="1"/>
    </location>
</feature>
<evidence type="ECO:0000313" key="10">
    <source>
        <dbReference type="EMBL" id="GFS30935.1"/>
    </source>
</evidence>
<feature type="compositionally biased region" description="Low complexity" evidence="8">
    <location>
        <begin position="207"/>
        <end position="237"/>
    </location>
</feature>
<reference evidence="10" key="1">
    <citation type="submission" date="2020-08" db="EMBL/GenBank/DDBJ databases">
        <title>Multicomponent nature underlies the extraordinary mechanical properties of spider dragline silk.</title>
        <authorList>
            <person name="Kono N."/>
            <person name="Nakamura H."/>
            <person name="Mori M."/>
            <person name="Yoshida Y."/>
            <person name="Ohtoshi R."/>
            <person name="Malay A.D."/>
            <person name="Moran D.A.P."/>
            <person name="Tomita M."/>
            <person name="Numata K."/>
            <person name="Arakawa K."/>
        </authorList>
    </citation>
    <scope>NUCLEOTIDE SEQUENCE</scope>
</reference>
<name>A0A8X6M8R6_NEPPI</name>
<keyword evidence="11" id="KW-1185">Reference proteome</keyword>
<dbReference type="InterPro" id="IPR050888">
    <property type="entry name" value="ZnF_C2H2-type_TF"/>
</dbReference>
<dbReference type="InterPro" id="IPR013087">
    <property type="entry name" value="Znf_C2H2_type"/>
</dbReference>
<comment type="caution">
    <text evidence="10">The sequence shown here is derived from an EMBL/GenBank/DDBJ whole genome shotgun (WGS) entry which is preliminary data.</text>
</comment>
<feature type="domain" description="C2H2-type" evidence="9">
    <location>
        <begin position="531"/>
        <end position="559"/>
    </location>
</feature>
<keyword evidence="5" id="KW-0862">Zinc</keyword>
<proteinExistence type="predicted"/>
<dbReference type="Proteomes" id="UP000887013">
    <property type="component" value="Unassembled WGS sequence"/>
</dbReference>
<feature type="domain" description="C2H2-type" evidence="9">
    <location>
        <begin position="602"/>
        <end position="630"/>
    </location>
</feature>
<feature type="region of interest" description="Disordered" evidence="8">
    <location>
        <begin position="109"/>
        <end position="151"/>
    </location>
</feature>
<keyword evidence="4 7" id="KW-0863">Zinc-finger</keyword>
<dbReference type="Pfam" id="PF00096">
    <property type="entry name" value="zf-C2H2"/>
    <property type="match status" value="1"/>
</dbReference>
<evidence type="ECO:0000259" key="9">
    <source>
        <dbReference type="PROSITE" id="PS50157"/>
    </source>
</evidence>
<evidence type="ECO:0000256" key="5">
    <source>
        <dbReference type="ARBA" id="ARBA00022833"/>
    </source>
</evidence>
<keyword evidence="3" id="KW-0677">Repeat</keyword>